<dbReference type="STRING" id="139825.A0A401GMA8"/>
<name>A0A401GMA8_9APHY</name>
<protein>
    <recommendedName>
        <fullName evidence="2">BTB domain-containing protein</fullName>
    </recommendedName>
</protein>
<dbReference type="Proteomes" id="UP000287166">
    <property type="component" value="Unassembled WGS sequence"/>
</dbReference>
<dbReference type="SUPFAM" id="SSF54695">
    <property type="entry name" value="POZ domain"/>
    <property type="match status" value="1"/>
</dbReference>
<organism evidence="3 4">
    <name type="scientific">Sparassis crispa</name>
    <dbReference type="NCBI Taxonomy" id="139825"/>
    <lineage>
        <taxon>Eukaryota</taxon>
        <taxon>Fungi</taxon>
        <taxon>Dikarya</taxon>
        <taxon>Basidiomycota</taxon>
        <taxon>Agaricomycotina</taxon>
        <taxon>Agaricomycetes</taxon>
        <taxon>Polyporales</taxon>
        <taxon>Sparassidaceae</taxon>
        <taxon>Sparassis</taxon>
    </lineage>
</organism>
<dbReference type="AlphaFoldDB" id="A0A401GMA8"/>
<feature type="region of interest" description="Disordered" evidence="1">
    <location>
        <begin position="1"/>
        <end position="78"/>
    </location>
</feature>
<dbReference type="PROSITE" id="PS50097">
    <property type="entry name" value="BTB"/>
    <property type="match status" value="1"/>
</dbReference>
<evidence type="ECO:0000259" key="2">
    <source>
        <dbReference type="PROSITE" id="PS50097"/>
    </source>
</evidence>
<feature type="compositionally biased region" description="Polar residues" evidence="1">
    <location>
        <begin position="26"/>
        <end position="54"/>
    </location>
</feature>
<dbReference type="InterPro" id="IPR000210">
    <property type="entry name" value="BTB/POZ_dom"/>
</dbReference>
<feature type="region of interest" description="Disordered" evidence="1">
    <location>
        <begin position="190"/>
        <end position="212"/>
    </location>
</feature>
<dbReference type="Gene3D" id="3.30.710.10">
    <property type="entry name" value="Potassium Channel Kv1.1, Chain A"/>
    <property type="match status" value="1"/>
</dbReference>
<dbReference type="InParanoid" id="A0A401GMA8"/>
<dbReference type="GeneID" id="38780255"/>
<keyword evidence="4" id="KW-1185">Reference proteome</keyword>
<evidence type="ECO:0000256" key="1">
    <source>
        <dbReference type="SAM" id="MobiDB-lite"/>
    </source>
</evidence>
<comment type="caution">
    <text evidence="3">The sequence shown here is derived from an EMBL/GenBank/DDBJ whole genome shotgun (WGS) entry which is preliminary data.</text>
</comment>
<reference evidence="3 4" key="1">
    <citation type="journal article" date="2018" name="Sci. Rep.">
        <title>Genome sequence of the cauliflower mushroom Sparassis crispa (Hanabiratake) and its association with beneficial usage.</title>
        <authorList>
            <person name="Kiyama R."/>
            <person name="Furutani Y."/>
            <person name="Kawaguchi K."/>
            <person name="Nakanishi T."/>
        </authorList>
    </citation>
    <scope>NUCLEOTIDE SEQUENCE [LARGE SCALE GENOMIC DNA]</scope>
</reference>
<dbReference type="OrthoDB" id="2593747at2759"/>
<dbReference type="RefSeq" id="XP_027614251.1">
    <property type="nucleotide sequence ID" value="XM_027758450.1"/>
</dbReference>
<dbReference type="EMBL" id="BFAD01000005">
    <property type="protein sequence ID" value="GBE83338.1"/>
    <property type="molecule type" value="Genomic_DNA"/>
</dbReference>
<dbReference type="CDD" id="cd18186">
    <property type="entry name" value="BTB_POZ_ZBTB_KLHL-like"/>
    <property type="match status" value="1"/>
</dbReference>
<feature type="domain" description="BTB" evidence="2">
    <location>
        <begin position="228"/>
        <end position="298"/>
    </location>
</feature>
<proteinExistence type="predicted"/>
<evidence type="ECO:0000313" key="4">
    <source>
        <dbReference type="Proteomes" id="UP000287166"/>
    </source>
</evidence>
<dbReference type="Pfam" id="PF00651">
    <property type="entry name" value="BTB"/>
    <property type="match status" value="1"/>
</dbReference>
<evidence type="ECO:0000313" key="3">
    <source>
        <dbReference type="EMBL" id="GBE83338.1"/>
    </source>
</evidence>
<accession>A0A401GMA8</accession>
<feature type="region of interest" description="Disordered" evidence="1">
    <location>
        <begin position="108"/>
        <end position="127"/>
    </location>
</feature>
<feature type="compositionally biased region" description="Low complexity" evidence="1">
    <location>
        <begin position="108"/>
        <end position="119"/>
    </location>
</feature>
<gene>
    <name evidence="3" type="ORF">SCP_0503860</name>
</gene>
<sequence length="433" mass="47946">MTSRSPPLRAPVPPLYVPELYPPQSPNHATSPSSAPIWTDQSSPGICTTGSPSLLSPPGLKFTTSEFQGGSSEFGHSRHSGEISALQLSPVFIHTSFEGTALSLDPVTTSTRSSSRASSLELVAPSPSKGNIMHEDLNHLTVGILSPMSPSPTSAVNRLHKILHGSAKAVPASLSPPSAAALSSSIVAPVSRPQASENRHRNSLSEPTKLSTQTIRRPHHSRFYMGDDLVTFNVQGCIYRVHRHHLEEDSDYFRRLFLLRSPEEGRCDETAFILRFVTQLDFDCLLNFLYYGVYEPETLILNEWIILLSVATQLEFARVRRWAIRALSGQLDAMSPVEVIVLAMKHSVPEWLAAAYGELCRRPHPLDDDEAEQLGARTAARIANAREVLREETFSAHLRRRYGCSYVQPAAYDDDLVSKVVIEVFWPEMAETR</sequence>
<dbReference type="InterPro" id="IPR011333">
    <property type="entry name" value="SKP1/BTB/POZ_sf"/>
</dbReference>
<feature type="compositionally biased region" description="Pro residues" evidence="1">
    <location>
        <begin position="8"/>
        <end position="25"/>
    </location>
</feature>
<feature type="compositionally biased region" description="Polar residues" evidence="1">
    <location>
        <begin position="62"/>
        <end position="71"/>
    </location>
</feature>